<keyword evidence="10" id="KW-1185">Reference proteome</keyword>
<dbReference type="PANTHER" id="PTHR37799">
    <property type="entry name" value="37S RIBOSOMAL PROTEIN S25, MITOCHONDRIAL"/>
    <property type="match status" value="1"/>
</dbReference>
<keyword evidence="4" id="KW-0496">Mitochondrion</keyword>
<feature type="compositionally biased region" description="Acidic residues" evidence="8">
    <location>
        <begin position="338"/>
        <end position="379"/>
    </location>
</feature>
<organism evidence="9 10">
    <name type="scientific">Mycena alexandri</name>
    <dbReference type="NCBI Taxonomy" id="1745969"/>
    <lineage>
        <taxon>Eukaryota</taxon>
        <taxon>Fungi</taxon>
        <taxon>Dikarya</taxon>
        <taxon>Basidiomycota</taxon>
        <taxon>Agaricomycotina</taxon>
        <taxon>Agaricomycetes</taxon>
        <taxon>Agaricomycetidae</taxon>
        <taxon>Agaricales</taxon>
        <taxon>Marasmiineae</taxon>
        <taxon>Mycenaceae</taxon>
        <taxon>Mycena</taxon>
    </lineage>
</organism>
<comment type="caution">
    <text evidence="9">The sequence shown here is derived from an EMBL/GenBank/DDBJ whole genome shotgun (WGS) entry which is preliminary data.</text>
</comment>
<evidence type="ECO:0000256" key="2">
    <source>
        <dbReference type="ARBA" id="ARBA00009864"/>
    </source>
</evidence>
<comment type="subcellular location">
    <subcellularLocation>
        <location evidence="1">Mitochondrion</location>
    </subcellularLocation>
</comment>
<evidence type="ECO:0000256" key="8">
    <source>
        <dbReference type="SAM" id="MobiDB-lite"/>
    </source>
</evidence>
<sequence>MGRRIASQVHHQVSRLMRGNFIQKEPKWYQPVLNFPPLPLPAKAPPVRTSYDQRMKPQFGRQAKLRRPKNRPMPIHYIEDDIRRQFYADHPFEAFRPATLIEKGDIQLHEVNGASWTRLRQRGRNPQPEDAIQFAVNLHQIHDIPLSQAYAQAIAQFRSLRSEHHISTTFAVMEAEDLGAVFVHGEIEHAFEKEKRALSTWEKLADVDEGSLAARKRWKMIAERHIGETDWSRGVQYVKMWQAGNRVNYSPALTRPIEENGEMGMEDDEDYEEEDEDEEYDDEGVASRSSYDVEEDDIGESEEEDYEEEGEEEEEGSSDLLTVEELEDLLEEQILGVDDLEDGEGEESEWEERGEEEGDWEEGGKEDEWEGEEFEEETEVVPAPEGKGSEFFDFTKK</sequence>
<evidence type="ECO:0000256" key="5">
    <source>
        <dbReference type="ARBA" id="ARBA00023274"/>
    </source>
</evidence>
<protein>
    <recommendedName>
        <fullName evidence="6">Small ribosomal subunit protein mS23</fullName>
    </recommendedName>
    <alternativeName>
        <fullName evidence="7">37S ribosomal protein S25, mitochondrial</fullName>
    </alternativeName>
</protein>
<evidence type="ECO:0000313" key="10">
    <source>
        <dbReference type="Proteomes" id="UP001218188"/>
    </source>
</evidence>
<proteinExistence type="inferred from homology"/>
<dbReference type="PANTHER" id="PTHR37799:SF1">
    <property type="entry name" value="SMALL RIBOSOMAL SUBUNIT PROTEIN MS23"/>
    <property type="match status" value="1"/>
</dbReference>
<keyword evidence="5" id="KW-0687">Ribonucleoprotein</keyword>
<evidence type="ECO:0000256" key="6">
    <source>
        <dbReference type="ARBA" id="ARBA00035137"/>
    </source>
</evidence>
<dbReference type="Pfam" id="PF13741">
    <property type="entry name" value="MRP-S25"/>
    <property type="match status" value="1"/>
</dbReference>
<dbReference type="GO" id="GO:0005763">
    <property type="term" value="C:mitochondrial small ribosomal subunit"/>
    <property type="evidence" value="ECO:0007669"/>
    <property type="project" value="InterPro"/>
</dbReference>
<evidence type="ECO:0000256" key="1">
    <source>
        <dbReference type="ARBA" id="ARBA00004173"/>
    </source>
</evidence>
<feature type="compositionally biased region" description="Acidic residues" evidence="8">
    <location>
        <begin position="292"/>
        <end position="331"/>
    </location>
</feature>
<feature type="region of interest" description="Disordered" evidence="8">
    <location>
        <begin position="252"/>
        <end position="397"/>
    </location>
</feature>
<accession>A0AAD6T7B1</accession>
<gene>
    <name evidence="9" type="ORF">C8F04DRAFT_254637</name>
</gene>
<feature type="compositionally biased region" description="Basic and acidic residues" evidence="8">
    <location>
        <begin position="387"/>
        <end position="397"/>
    </location>
</feature>
<dbReference type="Proteomes" id="UP001218188">
    <property type="component" value="Unassembled WGS sequence"/>
</dbReference>
<evidence type="ECO:0000313" key="9">
    <source>
        <dbReference type="EMBL" id="KAJ7040365.1"/>
    </source>
</evidence>
<reference evidence="9" key="1">
    <citation type="submission" date="2023-03" db="EMBL/GenBank/DDBJ databases">
        <title>Massive genome expansion in bonnet fungi (Mycena s.s.) driven by repeated elements and novel gene families across ecological guilds.</title>
        <authorList>
            <consortium name="Lawrence Berkeley National Laboratory"/>
            <person name="Harder C.B."/>
            <person name="Miyauchi S."/>
            <person name="Viragh M."/>
            <person name="Kuo A."/>
            <person name="Thoen E."/>
            <person name="Andreopoulos B."/>
            <person name="Lu D."/>
            <person name="Skrede I."/>
            <person name="Drula E."/>
            <person name="Henrissat B."/>
            <person name="Morin E."/>
            <person name="Kohler A."/>
            <person name="Barry K."/>
            <person name="LaButti K."/>
            <person name="Morin E."/>
            <person name="Salamov A."/>
            <person name="Lipzen A."/>
            <person name="Mereny Z."/>
            <person name="Hegedus B."/>
            <person name="Baldrian P."/>
            <person name="Stursova M."/>
            <person name="Weitz H."/>
            <person name="Taylor A."/>
            <person name="Grigoriev I.V."/>
            <person name="Nagy L.G."/>
            <person name="Martin F."/>
            <person name="Kauserud H."/>
        </authorList>
    </citation>
    <scope>NUCLEOTIDE SEQUENCE</scope>
    <source>
        <strain evidence="9">CBHHK200</strain>
    </source>
</reference>
<feature type="compositionally biased region" description="Acidic residues" evidence="8">
    <location>
        <begin position="259"/>
        <end position="284"/>
    </location>
</feature>
<dbReference type="InterPro" id="IPR016939">
    <property type="entry name" value="Ribosomal_mS23_fun"/>
</dbReference>
<evidence type="ECO:0000256" key="4">
    <source>
        <dbReference type="ARBA" id="ARBA00023128"/>
    </source>
</evidence>
<dbReference type="GO" id="GO:0003735">
    <property type="term" value="F:structural constituent of ribosome"/>
    <property type="evidence" value="ECO:0007669"/>
    <property type="project" value="InterPro"/>
</dbReference>
<evidence type="ECO:0000256" key="7">
    <source>
        <dbReference type="ARBA" id="ARBA00035421"/>
    </source>
</evidence>
<keyword evidence="3 9" id="KW-0689">Ribosomal protein</keyword>
<name>A0AAD6T7B1_9AGAR</name>
<dbReference type="AlphaFoldDB" id="A0AAD6T7B1"/>
<comment type="similarity">
    <text evidence="2">Belongs to the mitochondrion-specific ribosomal protein mS23 family.</text>
</comment>
<evidence type="ECO:0000256" key="3">
    <source>
        <dbReference type="ARBA" id="ARBA00022980"/>
    </source>
</evidence>
<dbReference type="EMBL" id="JARJCM010000022">
    <property type="protein sequence ID" value="KAJ7040365.1"/>
    <property type="molecule type" value="Genomic_DNA"/>
</dbReference>